<dbReference type="RefSeq" id="XP_030832446.1">
    <property type="nucleotide sequence ID" value="XM_030976586.1"/>
</dbReference>
<evidence type="ECO:0000256" key="9">
    <source>
        <dbReference type="ARBA" id="ARBA00022884"/>
    </source>
</evidence>
<evidence type="ECO:0000256" key="2">
    <source>
        <dbReference type="ARBA" id="ARBA00009026"/>
    </source>
</evidence>
<dbReference type="EC" id="2.1.1.386" evidence="11"/>
<dbReference type="EnsemblMetazoa" id="XM_030976587">
    <property type="protein sequence ID" value="XP_030832447"/>
    <property type="gene ID" value="LOC589300"/>
</dbReference>
<comment type="cofactor">
    <cofactor evidence="1">
        <name>Mg(2+)</name>
        <dbReference type="ChEBI" id="CHEBI:18420"/>
    </cofactor>
</comment>
<evidence type="ECO:0000256" key="3">
    <source>
        <dbReference type="ARBA" id="ARBA00021330"/>
    </source>
</evidence>
<reference evidence="16" key="1">
    <citation type="submission" date="2015-02" db="EMBL/GenBank/DDBJ databases">
        <title>Genome sequencing for Strongylocentrotus purpuratus.</title>
        <authorList>
            <person name="Murali S."/>
            <person name="Liu Y."/>
            <person name="Vee V."/>
            <person name="English A."/>
            <person name="Wang M."/>
            <person name="Skinner E."/>
            <person name="Han Y."/>
            <person name="Muzny D.M."/>
            <person name="Worley K.C."/>
            <person name="Gibbs R.A."/>
        </authorList>
    </citation>
    <scope>NUCLEOTIDE SEQUENCE</scope>
</reference>
<dbReference type="PANTHER" id="PTHR21404">
    <property type="entry name" value="HEN1"/>
    <property type="match status" value="1"/>
</dbReference>
<keyword evidence="10" id="KW-0943">RNA-mediated gene silencing</keyword>
<dbReference type="InParanoid" id="A0A7M7N7S5"/>
<dbReference type="GO" id="GO:0008173">
    <property type="term" value="F:RNA methyltransferase activity"/>
    <property type="evidence" value="ECO:0000318"/>
    <property type="project" value="GO_Central"/>
</dbReference>
<accession>A0A7M7N7S5</accession>
<sequence length="624" mass="69918">MGSMSQEAEDASLTEQSDILFIPPLYEQRYQEVTRISRECQPKKVVDIGCGELKVVRLLKFHRYIHELIGLDVDGDLLKQHSYLINPLASSYLHPLPHPLVIALLHGSITERDSRLLNSDLVVCVEVIEHLYPEDLSEATKVIFGYMKPTRAVFTTPNAEFNVLFPGFQGFRHDDHKFEWTRREFQEWGNAICAEYGYRVEYSGLGTGPEGSEHLGFCTQVAIFDRISPSKDCPVEPIDEDLQPIPYVEVARVEYFSKQLSNEDIVAEAELRVRQVLKNAQRMMDDEEGVFDNASEEEDDDTIRKWMENSLAARARERQEWERGGQSGVREDAGGGGGSSELCAERQCFLSRTAAESGCSDSFTSAMEETKDTLQSTSVCHFRNKVIKIDPIEKNLCDTLPFSCQKSQEACTKVVSDLPNVLDAVSSLNLGDNEPTVQHQDDACPESSSTIHHFTDSIAKVQYMGRTDSGNISVGNVLDSEECAYVLGRQSKSFSARDVEGGNSFFEQWEKGFPQRELSYDLEELKISISLERLMRFQTLREMCPDITKLREVLLARGKFQFSSDGGAVIADLYADNDSSDSELWKAGSDGDCGDSDAHSVDSQGEDGKLPGVGDIIEEEECWD</sequence>
<dbReference type="InterPro" id="IPR026610">
    <property type="entry name" value="Hen1"/>
</dbReference>
<feature type="coiled-coil region" evidence="13">
    <location>
        <begin position="266"/>
        <end position="297"/>
    </location>
</feature>
<evidence type="ECO:0000313" key="15">
    <source>
        <dbReference type="EnsemblMetazoa" id="XP_030832446"/>
    </source>
</evidence>
<evidence type="ECO:0000256" key="1">
    <source>
        <dbReference type="ARBA" id="ARBA00001946"/>
    </source>
</evidence>
<feature type="region of interest" description="Disordered" evidence="14">
    <location>
        <begin position="315"/>
        <end position="339"/>
    </location>
</feature>
<dbReference type="EnsemblMetazoa" id="XM_030976586">
    <property type="protein sequence ID" value="XP_030832446"/>
    <property type="gene ID" value="LOC589300"/>
</dbReference>
<dbReference type="PANTHER" id="PTHR21404:SF3">
    <property type="entry name" value="SMALL RNA 2'-O-METHYLTRANSFERASE"/>
    <property type="match status" value="1"/>
</dbReference>
<dbReference type="CTD" id="113802"/>
<name>A0A7M7N7S5_STRPU</name>
<dbReference type="GeneID" id="589300"/>
<evidence type="ECO:0000256" key="14">
    <source>
        <dbReference type="SAM" id="MobiDB-lite"/>
    </source>
</evidence>
<dbReference type="InterPro" id="IPR029063">
    <property type="entry name" value="SAM-dependent_MTases_sf"/>
</dbReference>
<dbReference type="FunFam" id="3.40.50.150:FF:000124">
    <property type="entry name" value="HEN methyltransferase 1"/>
    <property type="match status" value="1"/>
</dbReference>
<evidence type="ECO:0000256" key="13">
    <source>
        <dbReference type="SAM" id="Coils"/>
    </source>
</evidence>
<feature type="region of interest" description="Disordered" evidence="14">
    <location>
        <begin position="584"/>
        <end position="614"/>
    </location>
</feature>
<dbReference type="GO" id="GO:0003723">
    <property type="term" value="F:RNA binding"/>
    <property type="evidence" value="ECO:0007669"/>
    <property type="project" value="UniProtKB-KW"/>
</dbReference>
<evidence type="ECO:0000256" key="8">
    <source>
        <dbReference type="ARBA" id="ARBA00022842"/>
    </source>
</evidence>
<evidence type="ECO:0000313" key="16">
    <source>
        <dbReference type="Proteomes" id="UP000007110"/>
    </source>
</evidence>
<evidence type="ECO:0000256" key="12">
    <source>
        <dbReference type="ARBA" id="ARBA00048418"/>
    </source>
</evidence>
<keyword evidence="7" id="KW-0479">Metal-binding</keyword>
<keyword evidence="9" id="KW-0694">RNA-binding</keyword>
<dbReference type="GO" id="GO:0005634">
    <property type="term" value="C:nucleus"/>
    <property type="evidence" value="ECO:0000318"/>
    <property type="project" value="GO_Central"/>
</dbReference>
<organism evidence="15 16">
    <name type="scientific">Strongylocentrotus purpuratus</name>
    <name type="common">Purple sea urchin</name>
    <dbReference type="NCBI Taxonomy" id="7668"/>
    <lineage>
        <taxon>Eukaryota</taxon>
        <taxon>Metazoa</taxon>
        <taxon>Echinodermata</taxon>
        <taxon>Eleutherozoa</taxon>
        <taxon>Echinozoa</taxon>
        <taxon>Echinoidea</taxon>
        <taxon>Euechinoidea</taxon>
        <taxon>Echinacea</taxon>
        <taxon>Camarodonta</taxon>
        <taxon>Echinidea</taxon>
        <taxon>Strongylocentrotidae</taxon>
        <taxon>Strongylocentrotus</taxon>
    </lineage>
</organism>
<dbReference type="GO" id="GO:0001510">
    <property type="term" value="P:RNA methylation"/>
    <property type="evidence" value="ECO:0007669"/>
    <property type="project" value="InterPro"/>
</dbReference>
<keyword evidence="13" id="KW-0175">Coiled coil</keyword>
<dbReference type="GO" id="GO:0090486">
    <property type="term" value="F:small RNA 2'-O-methyltransferase activity"/>
    <property type="evidence" value="ECO:0007669"/>
    <property type="project" value="UniProtKB-EC"/>
</dbReference>
<dbReference type="GO" id="GO:0034587">
    <property type="term" value="P:piRNA processing"/>
    <property type="evidence" value="ECO:0000318"/>
    <property type="project" value="GO_Central"/>
</dbReference>
<evidence type="ECO:0000256" key="4">
    <source>
        <dbReference type="ARBA" id="ARBA00022603"/>
    </source>
</evidence>
<evidence type="ECO:0000256" key="11">
    <source>
        <dbReference type="ARBA" id="ARBA00035025"/>
    </source>
</evidence>
<keyword evidence="6" id="KW-0949">S-adenosyl-L-methionine</keyword>
<dbReference type="Proteomes" id="UP000007110">
    <property type="component" value="Unassembled WGS sequence"/>
</dbReference>
<dbReference type="KEGG" id="spu:589300"/>
<evidence type="ECO:0000256" key="5">
    <source>
        <dbReference type="ARBA" id="ARBA00022679"/>
    </source>
</evidence>
<protein>
    <recommendedName>
        <fullName evidence="3">Small RNA 2'-O-methyltransferase</fullName>
        <ecNumber evidence="11">2.1.1.386</ecNumber>
    </recommendedName>
</protein>
<keyword evidence="5" id="KW-0808">Transferase</keyword>
<dbReference type="GO" id="GO:0030422">
    <property type="term" value="P:siRNA processing"/>
    <property type="evidence" value="ECO:0000318"/>
    <property type="project" value="GO_Central"/>
</dbReference>
<dbReference type="GO" id="GO:0008171">
    <property type="term" value="F:O-methyltransferase activity"/>
    <property type="evidence" value="ECO:0000318"/>
    <property type="project" value="GO_Central"/>
</dbReference>
<reference evidence="15" key="2">
    <citation type="submission" date="2021-01" db="UniProtKB">
        <authorList>
            <consortium name="EnsemblMetazoa"/>
        </authorList>
    </citation>
    <scope>IDENTIFICATION</scope>
</reference>
<dbReference type="OrthoDB" id="2154311at2759"/>
<proteinExistence type="inferred from homology"/>
<comment type="similarity">
    <text evidence="2">Belongs to the methyltransferase superfamily. HEN1 family.</text>
</comment>
<keyword evidence="4" id="KW-0489">Methyltransferase</keyword>
<comment type="catalytic activity">
    <reaction evidence="12">
        <text>small RNA 3'-end nucleotide + S-adenosyl-L-methionine = small RNA 3'-end 2'-O-methylnucleotide + S-adenosyl-L-homocysteine + H(+)</text>
        <dbReference type="Rhea" id="RHEA:37887"/>
        <dbReference type="Rhea" id="RHEA-COMP:10415"/>
        <dbReference type="Rhea" id="RHEA-COMP:10416"/>
        <dbReference type="ChEBI" id="CHEBI:15378"/>
        <dbReference type="ChEBI" id="CHEBI:57856"/>
        <dbReference type="ChEBI" id="CHEBI:59789"/>
        <dbReference type="ChEBI" id="CHEBI:74896"/>
        <dbReference type="ChEBI" id="CHEBI:74898"/>
        <dbReference type="EC" id="2.1.1.386"/>
    </reaction>
</comment>
<evidence type="ECO:0000256" key="10">
    <source>
        <dbReference type="ARBA" id="ARBA00023158"/>
    </source>
</evidence>
<dbReference type="GO" id="GO:0046872">
    <property type="term" value="F:metal ion binding"/>
    <property type="evidence" value="ECO:0007669"/>
    <property type="project" value="UniProtKB-KW"/>
</dbReference>
<feature type="compositionally biased region" description="Basic and acidic residues" evidence="14">
    <location>
        <begin position="315"/>
        <end position="333"/>
    </location>
</feature>
<keyword evidence="8" id="KW-0460">Magnesium</keyword>
<dbReference type="AlphaFoldDB" id="A0A7M7N7S5"/>
<evidence type="ECO:0000256" key="6">
    <source>
        <dbReference type="ARBA" id="ARBA00022691"/>
    </source>
</evidence>
<dbReference type="SUPFAM" id="SSF53335">
    <property type="entry name" value="S-adenosyl-L-methionine-dependent methyltransferases"/>
    <property type="match status" value="1"/>
</dbReference>
<keyword evidence="16" id="KW-1185">Reference proteome</keyword>
<dbReference type="GO" id="GO:0005737">
    <property type="term" value="C:cytoplasm"/>
    <property type="evidence" value="ECO:0000318"/>
    <property type="project" value="GO_Central"/>
</dbReference>
<evidence type="ECO:0000256" key="7">
    <source>
        <dbReference type="ARBA" id="ARBA00022723"/>
    </source>
</evidence>
<dbReference type="Gene3D" id="3.40.50.150">
    <property type="entry name" value="Vaccinia Virus protein VP39"/>
    <property type="match status" value="1"/>
</dbReference>
<dbReference type="RefSeq" id="XP_030832447.1">
    <property type="nucleotide sequence ID" value="XM_030976587.1"/>
</dbReference>